<accession>A0A1Y4LV14</accession>
<comment type="subcellular location">
    <subcellularLocation>
        <location evidence="1">Cell membrane</location>
        <topology evidence="1">Multi-pass membrane protein</topology>
    </subcellularLocation>
</comment>
<organism evidence="8 9">
    <name type="scientific">Butyricicoccus pullicaecorum</name>
    <dbReference type="NCBI Taxonomy" id="501571"/>
    <lineage>
        <taxon>Bacteria</taxon>
        <taxon>Bacillati</taxon>
        <taxon>Bacillota</taxon>
        <taxon>Clostridia</taxon>
        <taxon>Eubacteriales</taxon>
        <taxon>Butyricicoccaceae</taxon>
        <taxon>Butyricicoccus</taxon>
    </lineage>
</organism>
<comment type="caution">
    <text evidence="8">The sequence shown here is derived from an EMBL/GenBank/DDBJ whole genome shotgun (WGS) entry which is preliminary data.</text>
</comment>
<evidence type="ECO:0000313" key="9">
    <source>
        <dbReference type="Proteomes" id="UP000195326"/>
    </source>
</evidence>
<evidence type="ECO:0000256" key="2">
    <source>
        <dbReference type="ARBA" id="ARBA00022475"/>
    </source>
</evidence>
<keyword evidence="3 6" id="KW-0812">Transmembrane</keyword>
<proteinExistence type="predicted"/>
<feature type="transmembrane region" description="Helical" evidence="6">
    <location>
        <begin position="92"/>
        <end position="118"/>
    </location>
</feature>
<keyword evidence="4 6" id="KW-1133">Transmembrane helix</keyword>
<keyword evidence="5 6" id="KW-0472">Membrane</keyword>
<dbReference type="EMBL" id="NFKK01000006">
    <property type="protein sequence ID" value="OUP53005.1"/>
    <property type="molecule type" value="Genomic_DNA"/>
</dbReference>
<dbReference type="EMBL" id="NFKL01000002">
    <property type="protein sequence ID" value="OUP60473.1"/>
    <property type="molecule type" value="Genomic_DNA"/>
</dbReference>
<evidence type="ECO:0000256" key="5">
    <source>
        <dbReference type="ARBA" id="ARBA00023136"/>
    </source>
</evidence>
<dbReference type="Pfam" id="PF06081">
    <property type="entry name" value="ArAE_1"/>
    <property type="match status" value="1"/>
</dbReference>
<gene>
    <name evidence="8" type="ORF">B5F15_01845</name>
    <name evidence="7" type="ORF">B5F17_07145</name>
</gene>
<dbReference type="Proteomes" id="UP000195897">
    <property type="component" value="Unassembled WGS sequence"/>
</dbReference>
<evidence type="ECO:0000313" key="10">
    <source>
        <dbReference type="Proteomes" id="UP000195897"/>
    </source>
</evidence>
<feature type="transmembrane region" description="Helical" evidence="6">
    <location>
        <begin position="56"/>
        <end position="80"/>
    </location>
</feature>
<protein>
    <recommendedName>
        <fullName evidence="11">FUSC family protein</fullName>
    </recommendedName>
</protein>
<reference evidence="8" key="2">
    <citation type="journal article" date="2018" name="BMC Genomics">
        <title>Whole genome sequencing and function prediction of 133 gut anaerobes isolated from chicken caecum in pure cultures.</title>
        <authorList>
            <person name="Medvecky M."/>
            <person name="Cejkova D."/>
            <person name="Polansky O."/>
            <person name="Karasova D."/>
            <person name="Kubasova T."/>
            <person name="Cizek A."/>
            <person name="Rychlik I."/>
        </authorList>
    </citation>
    <scope>NUCLEOTIDE SEQUENCE</scope>
    <source>
        <strain evidence="8">An179</strain>
        <strain evidence="7">An180</strain>
    </source>
</reference>
<evidence type="ECO:0008006" key="11">
    <source>
        <dbReference type="Google" id="ProtNLM"/>
    </source>
</evidence>
<dbReference type="AlphaFoldDB" id="A0A1Y4LV14"/>
<dbReference type="STRING" id="501571.GCA_900143195_01524"/>
<name>A0A1Y4LV14_9FIRM</name>
<dbReference type="Proteomes" id="UP000195326">
    <property type="component" value="Unassembled WGS sequence"/>
</dbReference>
<reference evidence="9 10" key="1">
    <citation type="submission" date="2017-04" db="EMBL/GenBank/DDBJ databases">
        <title>Function of individual gut microbiota members based on whole genome sequencing of pure cultures obtained from chicken caecum.</title>
        <authorList>
            <person name="Medvecky M."/>
            <person name="Cejkova D."/>
            <person name="Polansky O."/>
            <person name="Karasova D."/>
            <person name="Kubasova T."/>
            <person name="Cizek A."/>
            <person name="Rychlik I."/>
        </authorList>
    </citation>
    <scope>NUCLEOTIDE SEQUENCE [LARGE SCALE GENOMIC DNA]</scope>
    <source>
        <strain evidence="9">An179</strain>
        <strain evidence="10">An180</strain>
    </source>
</reference>
<evidence type="ECO:0000256" key="6">
    <source>
        <dbReference type="SAM" id="Phobius"/>
    </source>
</evidence>
<keyword evidence="2" id="KW-1003">Cell membrane</keyword>
<dbReference type="GO" id="GO:0005886">
    <property type="term" value="C:plasma membrane"/>
    <property type="evidence" value="ECO:0007669"/>
    <property type="project" value="UniProtKB-SubCell"/>
</dbReference>
<sequence>MPRTAHPRYHIGLRTVKTGTAVMLALLLDSMRPSAMPIFAAIGAIVVMSRTLSDAITAASTQLAGITCGAIAGCLFSLLFPNNHYIAIGLGLILLIPICHPLRIGFAVPLTCIVFVSVCLYDPATGSPIAYGINRFLDTSIGLSTGFVINAVLKPYNNYPLILRLFRSYQEAYPAALRELLVDGHYPDLAPFERQCRRLYDEIRIFGDQPFANQKRKQDTAYLWGCYQLAEKIHFELAALAGMDTLGVPNDEMRARLHEMNVDVPDEIPIPGLDEESLVLGYHLKNLLDAHDYLQGLLDLPKEPPQP</sequence>
<evidence type="ECO:0000313" key="8">
    <source>
        <dbReference type="EMBL" id="OUP60473.1"/>
    </source>
</evidence>
<dbReference type="RefSeq" id="WP_087372381.1">
    <property type="nucleotide sequence ID" value="NZ_NFKK01000006.1"/>
</dbReference>
<evidence type="ECO:0000256" key="1">
    <source>
        <dbReference type="ARBA" id="ARBA00004651"/>
    </source>
</evidence>
<dbReference type="InterPro" id="IPR010343">
    <property type="entry name" value="ArAE_1"/>
</dbReference>
<evidence type="ECO:0000256" key="3">
    <source>
        <dbReference type="ARBA" id="ARBA00022692"/>
    </source>
</evidence>
<evidence type="ECO:0000256" key="4">
    <source>
        <dbReference type="ARBA" id="ARBA00022989"/>
    </source>
</evidence>
<evidence type="ECO:0000313" key="7">
    <source>
        <dbReference type="EMBL" id="OUP53005.1"/>
    </source>
</evidence>